<protein>
    <recommendedName>
        <fullName evidence="3">ATP-dependent transcriptional regulator</fullName>
    </recommendedName>
</protein>
<evidence type="ECO:0008006" key="3">
    <source>
        <dbReference type="Google" id="ProtNLM"/>
    </source>
</evidence>
<dbReference type="InterPro" id="IPR021323">
    <property type="entry name" value="DUF2927"/>
</dbReference>
<organism evidence="1 2">
    <name type="scientific">Seohaeicola zhoushanensis</name>
    <dbReference type="NCBI Taxonomy" id="1569283"/>
    <lineage>
        <taxon>Bacteria</taxon>
        <taxon>Pseudomonadati</taxon>
        <taxon>Pseudomonadota</taxon>
        <taxon>Alphaproteobacteria</taxon>
        <taxon>Rhodobacterales</taxon>
        <taxon>Roseobacteraceae</taxon>
        <taxon>Seohaeicola</taxon>
    </lineage>
</organism>
<dbReference type="Proteomes" id="UP000626220">
    <property type="component" value="Unassembled WGS sequence"/>
</dbReference>
<name>A0A8J3GY27_9RHOB</name>
<dbReference type="EMBL" id="BNCJ01000008">
    <property type="protein sequence ID" value="GHF56159.1"/>
    <property type="molecule type" value="Genomic_DNA"/>
</dbReference>
<comment type="caution">
    <text evidence="1">The sequence shown here is derived from an EMBL/GenBank/DDBJ whole genome shotgun (WGS) entry which is preliminary data.</text>
</comment>
<reference evidence="1" key="1">
    <citation type="journal article" date="2014" name="Int. J. Syst. Evol. Microbiol.">
        <title>Complete genome sequence of Corynebacterium casei LMG S-19264T (=DSM 44701T), isolated from a smear-ripened cheese.</title>
        <authorList>
            <consortium name="US DOE Joint Genome Institute (JGI-PGF)"/>
            <person name="Walter F."/>
            <person name="Albersmeier A."/>
            <person name="Kalinowski J."/>
            <person name="Ruckert C."/>
        </authorList>
    </citation>
    <scope>NUCLEOTIDE SEQUENCE</scope>
    <source>
        <strain evidence="1">KCTC 42650</strain>
    </source>
</reference>
<evidence type="ECO:0000313" key="2">
    <source>
        <dbReference type="Proteomes" id="UP000626220"/>
    </source>
</evidence>
<reference evidence="1" key="2">
    <citation type="submission" date="2020-09" db="EMBL/GenBank/DDBJ databases">
        <authorList>
            <person name="Sun Q."/>
            <person name="Kim S."/>
        </authorList>
    </citation>
    <scope>NUCLEOTIDE SEQUENCE</scope>
    <source>
        <strain evidence="1">KCTC 42650</strain>
    </source>
</reference>
<accession>A0A8J3GY27</accession>
<gene>
    <name evidence="1" type="ORF">GCM10017056_29710</name>
</gene>
<sequence>MPTRATIADSTLPPMKAFGATEVRPPVSSNANIAADFLALHFELESGRALDTFTRFEGPITVRVTGKAPPSLRPDLRALLGRLQREANINIGEVTGPEANITIQAVSRDEIRRALPQAACFVVPNVTSIDDYRRNRHRAQTNWSMLRERYRLGIFVPADAAPQEIRDCLHEELAQALGPLNDLYQLSDSVFNDDNVHTVLTGFDMLILRATYAPELHSGMSRAEVAARLPALLSRLNPRGESEPPRAVQPTPRAWIDDVQTALGPGAAFEARRRAATEAARIAQDLGWQDHRRAFSHYMLGRMIQSYDPALAQQHYASALALLDRTPGTELHRAFITTQTAAYLITQGEGTSAIRQIDPCLPVAARAENAALLATLMLLKAEALDLSGRSDEAQDLRMDSIGWARYGFGSDYAVHAKMREIAALSPHTRRL</sequence>
<evidence type="ECO:0000313" key="1">
    <source>
        <dbReference type="EMBL" id="GHF56159.1"/>
    </source>
</evidence>
<proteinExistence type="predicted"/>
<dbReference type="Pfam" id="PF11150">
    <property type="entry name" value="DUF2927"/>
    <property type="match status" value="1"/>
</dbReference>
<keyword evidence="2" id="KW-1185">Reference proteome</keyword>
<dbReference type="AlphaFoldDB" id="A0A8J3GY27"/>